<proteinExistence type="inferred from homology"/>
<dbReference type="PANTHER" id="PTHR21237">
    <property type="entry name" value="GRPE PROTEIN"/>
    <property type="match status" value="1"/>
</dbReference>
<evidence type="ECO:0000256" key="6">
    <source>
        <dbReference type="SAM" id="MobiDB-lite"/>
    </source>
</evidence>
<comment type="subcellular location">
    <subcellularLocation>
        <location evidence="3">Cytoplasm</location>
    </subcellularLocation>
</comment>
<dbReference type="InterPro" id="IPR013805">
    <property type="entry name" value="GrpE_CC"/>
</dbReference>
<reference evidence="7 8" key="1">
    <citation type="submission" date="2023-07" db="EMBL/GenBank/DDBJ databases">
        <title>Genomic Encyclopedia of Type Strains, Phase IV (KMG-IV): sequencing the most valuable type-strain genomes for metagenomic binning, comparative biology and taxonomic classification.</title>
        <authorList>
            <person name="Goeker M."/>
        </authorList>
    </citation>
    <scope>NUCLEOTIDE SEQUENCE [LARGE SCALE GENOMIC DNA]</scope>
    <source>
        <strain evidence="7 8">DSM 1400</strain>
    </source>
</reference>
<dbReference type="PANTHER" id="PTHR21237:SF23">
    <property type="entry name" value="GRPE PROTEIN HOMOLOG, MITOCHONDRIAL"/>
    <property type="match status" value="1"/>
</dbReference>
<sequence>MTRNNNEENIIKDSTELNEEVEEKIEVEDDDNKENSDLQDEKVIVLDEKELLQKQLDALKEENETLKEENKLSSNKLNAVEEKYTNLVSEYENYRNRTAKEKEEIFNTSCEKILKEFLPVLDNLERAIEADGSVDELKQGIEMTIKGFITALEKLEIEEICTDGEFNPNLHNAVMHLEDDAYGKNEIVQVFQKGYKRGDKVLRYSMVQVAN</sequence>
<dbReference type="SUPFAM" id="SSF58014">
    <property type="entry name" value="Coiled-coil domain of nucleotide exchange factor GrpE"/>
    <property type="match status" value="1"/>
</dbReference>
<dbReference type="HAMAP" id="MF_01151">
    <property type="entry name" value="GrpE"/>
    <property type="match status" value="1"/>
</dbReference>
<evidence type="ECO:0000313" key="8">
    <source>
        <dbReference type="Proteomes" id="UP001224418"/>
    </source>
</evidence>
<dbReference type="Gene3D" id="3.90.20.20">
    <property type="match status" value="1"/>
</dbReference>
<keyword evidence="8" id="KW-1185">Reference proteome</keyword>
<comment type="similarity">
    <text evidence="1 3 5">Belongs to the GrpE family.</text>
</comment>
<protein>
    <recommendedName>
        <fullName evidence="3 4">Protein GrpE</fullName>
    </recommendedName>
    <alternativeName>
        <fullName evidence="3">HSP-70 cofactor</fullName>
    </alternativeName>
</protein>
<comment type="subunit">
    <text evidence="3">Homodimer.</text>
</comment>
<name>A0ABU0JPA9_HATLI</name>
<dbReference type="SUPFAM" id="SSF51064">
    <property type="entry name" value="Head domain of nucleotide exchange factor GrpE"/>
    <property type="match status" value="1"/>
</dbReference>
<dbReference type="EMBL" id="JAUSWN010000004">
    <property type="protein sequence ID" value="MDQ0478903.1"/>
    <property type="molecule type" value="Genomic_DNA"/>
</dbReference>
<accession>A0ABU0JPA9</accession>
<keyword evidence="3 4" id="KW-0346">Stress response</keyword>
<evidence type="ECO:0000313" key="7">
    <source>
        <dbReference type="EMBL" id="MDQ0478903.1"/>
    </source>
</evidence>
<dbReference type="PROSITE" id="PS01071">
    <property type="entry name" value="GRPE"/>
    <property type="match status" value="1"/>
</dbReference>
<evidence type="ECO:0000256" key="1">
    <source>
        <dbReference type="ARBA" id="ARBA00009054"/>
    </source>
</evidence>
<dbReference type="Proteomes" id="UP001224418">
    <property type="component" value="Unassembled WGS sequence"/>
</dbReference>
<keyword evidence="3" id="KW-0963">Cytoplasm</keyword>
<dbReference type="CDD" id="cd00446">
    <property type="entry name" value="GrpE"/>
    <property type="match status" value="1"/>
</dbReference>
<feature type="compositionally biased region" description="Acidic residues" evidence="6">
    <location>
        <begin position="16"/>
        <end position="32"/>
    </location>
</feature>
<dbReference type="InterPro" id="IPR000740">
    <property type="entry name" value="GrpE"/>
</dbReference>
<dbReference type="InterPro" id="IPR009012">
    <property type="entry name" value="GrpE_head"/>
</dbReference>
<dbReference type="RefSeq" id="WP_307355081.1">
    <property type="nucleotide sequence ID" value="NZ_BAAACJ010000041.1"/>
</dbReference>
<gene>
    <name evidence="3" type="primary">grpE</name>
    <name evidence="7" type="ORF">QOZ93_000631</name>
</gene>
<dbReference type="PRINTS" id="PR00773">
    <property type="entry name" value="GRPEPROTEIN"/>
</dbReference>
<comment type="function">
    <text evidence="3 4">Participates actively in the response to hyperosmotic and heat shock by preventing the aggregation of stress-denatured proteins, in association with DnaK and GrpE. It is the nucleotide exchange factor for DnaK and may function as a thermosensor. Unfolded proteins bind initially to DnaJ; upon interaction with the DnaJ-bound protein, DnaK hydrolyzes its bound ATP, resulting in the formation of a stable complex. GrpE releases ADP from DnaK; ATP binding to DnaK triggers the release of the substrate protein, thus completing the reaction cycle. Several rounds of ATP-dependent interactions between DnaJ, DnaK and GrpE are required for fully efficient folding.</text>
</comment>
<evidence type="ECO:0000256" key="2">
    <source>
        <dbReference type="ARBA" id="ARBA00023186"/>
    </source>
</evidence>
<evidence type="ECO:0000256" key="4">
    <source>
        <dbReference type="RuleBase" id="RU000639"/>
    </source>
</evidence>
<dbReference type="Pfam" id="PF01025">
    <property type="entry name" value="GrpE"/>
    <property type="match status" value="1"/>
</dbReference>
<feature type="region of interest" description="Disordered" evidence="6">
    <location>
        <begin position="1"/>
        <end position="39"/>
    </location>
</feature>
<evidence type="ECO:0000256" key="3">
    <source>
        <dbReference type="HAMAP-Rule" id="MF_01151"/>
    </source>
</evidence>
<feature type="compositionally biased region" description="Basic and acidic residues" evidence="6">
    <location>
        <begin position="1"/>
        <end position="15"/>
    </location>
</feature>
<dbReference type="Gene3D" id="2.30.22.10">
    <property type="entry name" value="Head domain of nucleotide exchange factor GrpE"/>
    <property type="match status" value="1"/>
</dbReference>
<keyword evidence="2 3" id="KW-0143">Chaperone</keyword>
<organism evidence="7 8">
    <name type="scientific">Hathewaya limosa</name>
    <name type="common">Clostridium limosum</name>
    <dbReference type="NCBI Taxonomy" id="1536"/>
    <lineage>
        <taxon>Bacteria</taxon>
        <taxon>Bacillati</taxon>
        <taxon>Bacillota</taxon>
        <taxon>Clostridia</taxon>
        <taxon>Eubacteriales</taxon>
        <taxon>Clostridiaceae</taxon>
        <taxon>Hathewaya</taxon>
    </lineage>
</organism>
<evidence type="ECO:0000256" key="5">
    <source>
        <dbReference type="RuleBase" id="RU004478"/>
    </source>
</evidence>
<comment type="caution">
    <text evidence="7">The sequence shown here is derived from an EMBL/GenBank/DDBJ whole genome shotgun (WGS) entry which is preliminary data.</text>
</comment>
<dbReference type="NCBIfam" id="NF010757">
    <property type="entry name" value="PRK14160.1"/>
    <property type="match status" value="1"/>
</dbReference>